<dbReference type="Pfam" id="PF00497">
    <property type="entry name" value="SBP_bac_3"/>
    <property type="match status" value="1"/>
</dbReference>
<dbReference type="InterPro" id="IPR001638">
    <property type="entry name" value="Solute-binding_3/MltF_N"/>
</dbReference>
<dbReference type="RefSeq" id="WP_128238479.1">
    <property type="nucleotide sequence ID" value="NZ_SAUX01000026.1"/>
</dbReference>
<dbReference type="Gene3D" id="3.40.190.10">
    <property type="entry name" value="Periplasmic binding protein-like II"/>
    <property type="match status" value="2"/>
</dbReference>
<dbReference type="PROSITE" id="PS51257">
    <property type="entry name" value="PROKAR_LIPOPROTEIN"/>
    <property type="match status" value="1"/>
</dbReference>
<feature type="chain" id="PRO_5019396150" evidence="2">
    <location>
        <begin position="25"/>
        <end position="274"/>
    </location>
</feature>
<feature type="domain" description="Solute-binding protein family 3/N-terminal" evidence="3">
    <location>
        <begin position="38"/>
        <end position="262"/>
    </location>
</feature>
<dbReference type="OrthoDB" id="8454826at2"/>
<sequence>MKRTILTCLSIGLALAVQTVAAQACTPARTFPTITPGTITVAVYSYPPFATLLDGGNIGGVDSDIVKEIAARNCMTVTPVVVDPSAVIQNVLTKKVDLGIGDWFRTAERAKVLGLSHPMYVDQMAFYSRDGLTTLDELQGKRVGAVSGFLYAGQLERALTSSVMLYPNPVALAQDLMTGRIDVAADSYGTGVYAQSQGAYDGIAIKLAAPDPRVPVSVEPAQIALLSHLSNPELGAAIDAEIQELQAAGKIADILEANGLDRSGAETGAPRLIQ</sequence>
<evidence type="ECO:0000313" key="4">
    <source>
        <dbReference type="EMBL" id="RWR26963.1"/>
    </source>
</evidence>
<dbReference type="PANTHER" id="PTHR35936">
    <property type="entry name" value="MEMBRANE-BOUND LYTIC MUREIN TRANSGLYCOSYLASE F"/>
    <property type="match status" value="1"/>
</dbReference>
<evidence type="ECO:0000256" key="2">
    <source>
        <dbReference type="SAM" id="SignalP"/>
    </source>
</evidence>
<organism evidence="4 5">
    <name type="scientific">Paenirhodobacter populi</name>
    <dbReference type="NCBI Taxonomy" id="2306993"/>
    <lineage>
        <taxon>Bacteria</taxon>
        <taxon>Pseudomonadati</taxon>
        <taxon>Pseudomonadota</taxon>
        <taxon>Alphaproteobacteria</taxon>
        <taxon>Rhodobacterales</taxon>
        <taxon>Rhodobacter group</taxon>
        <taxon>Paenirhodobacter</taxon>
    </lineage>
</organism>
<accession>A0A443K2M9</accession>
<evidence type="ECO:0000313" key="5">
    <source>
        <dbReference type="Proteomes" id="UP000285295"/>
    </source>
</evidence>
<protein>
    <submittedName>
        <fullName evidence="4">Amino acid ABC transporter substrate-binding protein</fullName>
    </submittedName>
</protein>
<reference evidence="4 5" key="2">
    <citation type="submission" date="2019-01" db="EMBL/GenBank/DDBJ databases">
        <authorList>
            <person name="Li Y."/>
        </authorList>
    </citation>
    <scope>NUCLEOTIDE SEQUENCE [LARGE SCALE GENOMIC DNA]</scope>
    <source>
        <strain evidence="4 5">D19-10-3-21</strain>
    </source>
</reference>
<feature type="signal peptide" evidence="2">
    <location>
        <begin position="1"/>
        <end position="24"/>
    </location>
</feature>
<dbReference type="PANTHER" id="PTHR35936:SF17">
    <property type="entry name" value="ARGININE-BINDING EXTRACELLULAR PROTEIN ARTP"/>
    <property type="match status" value="1"/>
</dbReference>
<name>A0A443K2M9_9RHOB</name>
<comment type="caution">
    <text evidence="4">The sequence shown here is derived from an EMBL/GenBank/DDBJ whole genome shotgun (WGS) entry which is preliminary data.</text>
</comment>
<dbReference type="EMBL" id="SAUX01000026">
    <property type="protein sequence ID" value="RWR26963.1"/>
    <property type="molecule type" value="Genomic_DNA"/>
</dbReference>
<gene>
    <name evidence="4" type="ORF">D2T31_18495</name>
</gene>
<evidence type="ECO:0000259" key="3">
    <source>
        <dbReference type="SMART" id="SM00062"/>
    </source>
</evidence>
<dbReference type="SUPFAM" id="SSF53850">
    <property type="entry name" value="Periplasmic binding protein-like II"/>
    <property type="match status" value="1"/>
</dbReference>
<keyword evidence="1 2" id="KW-0732">Signal</keyword>
<dbReference type="SMART" id="SM00062">
    <property type="entry name" value="PBPb"/>
    <property type="match status" value="1"/>
</dbReference>
<reference evidence="4 5" key="1">
    <citation type="submission" date="2019-01" db="EMBL/GenBank/DDBJ databases">
        <title>Sinorhodobacter populi sp. nov. isolated from the symptomatic bark tissue of Populus euramericana canker.</title>
        <authorList>
            <person name="Xu G."/>
        </authorList>
    </citation>
    <scope>NUCLEOTIDE SEQUENCE [LARGE SCALE GENOMIC DNA]</scope>
    <source>
        <strain evidence="4 5">D19-10-3-21</strain>
    </source>
</reference>
<proteinExistence type="predicted"/>
<evidence type="ECO:0000256" key="1">
    <source>
        <dbReference type="ARBA" id="ARBA00022729"/>
    </source>
</evidence>
<dbReference type="AlphaFoldDB" id="A0A443K2M9"/>
<dbReference type="CDD" id="cd13530">
    <property type="entry name" value="PBP2_peptides_like"/>
    <property type="match status" value="1"/>
</dbReference>
<dbReference type="Proteomes" id="UP000285295">
    <property type="component" value="Unassembled WGS sequence"/>
</dbReference>